<name>A0A3Q3A7F5_KRYMA</name>
<reference evidence="3" key="1">
    <citation type="submission" date="2025-05" db="UniProtKB">
        <authorList>
            <consortium name="Ensembl"/>
        </authorList>
    </citation>
    <scope>IDENTIFICATION</scope>
</reference>
<evidence type="ECO:0000313" key="4">
    <source>
        <dbReference type="Proteomes" id="UP000264800"/>
    </source>
</evidence>
<organism evidence="3 4">
    <name type="scientific">Kryptolebias marmoratus</name>
    <name type="common">Mangrove killifish</name>
    <name type="synonym">Rivulus marmoratus</name>
    <dbReference type="NCBI Taxonomy" id="37003"/>
    <lineage>
        <taxon>Eukaryota</taxon>
        <taxon>Metazoa</taxon>
        <taxon>Chordata</taxon>
        <taxon>Craniata</taxon>
        <taxon>Vertebrata</taxon>
        <taxon>Euteleostomi</taxon>
        <taxon>Actinopterygii</taxon>
        <taxon>Neopterygii</taxon>
        <taxon>Teleostei</taxon>
        <taxon>Neoteleostei</taxon>
        <taxon>Acanthomorphata</taxon>
        <taxon>Ovalentaria</taxon>
        <taxon>Atherinomorphae</taxon>
        <taxon>Cyprinodontiformes</taxon>
        <taxon>Rivulidae</taxon>
        <taxon>Kryptolebias</taxon>
    </lineage>
</organism>
<proteinExistence type="predicted"/>
<accession>A0A3Q3A7F5</accession>
<feature type="region of interest" description="Disordered" evidence="1">
    <location>
        <begin position="28"/>
        <end position="47"/>
    </location>
</feature>
<dbReference type="Ensembl" id="ENSKMAT00000012475.1">
    <property type="protein sequence ID" value="ENSKMAP00000012291.1"/>
    <property type="gene ID" value="ENSKMAG00000009236.1"/>
</dbReference>
<keyword evidence="2" id="KW-0732">Signal</keyword>
<protein>
    <submittedName>
        <fullName evidence="3">Uncharacterized protein</fullName>
    </submittedName>
</protein>
<dbReference type="OMA" id="TDIFDHM"/>
<evidence type="ECO:0000313" key="3">
    <source>
        <dbReference type="Ensembl" id="ENSKMAP00000012291.1"/>
    </source>
</evidence>
<dbReference type="GeneTree" id="ENSGT01000000215004"/>
<keyword evidence="4" id="KW-1185">Reference proteome</keyword>
<evidence type="ECO:0000256" key="2">
    <source>
        <dbReference type="SAM" id="SignalP"/>
    </source>
</evidence>
<dbReference type="Proteomes" id="UP000264800">
    <property type="component" value="Unplaced"/>
</dbReference>
<feature type="compositionally biased region" description="Polar residues" evidence="1">
    <location>
        <begin position="157"/>
        <end position="169"/>
    </location>
</feature>
<evidence type="ECO:0000256" key="1">
    <source>
        <dbReference type="SAM" id="MobiDB-lite"/>
    </source>
</evidence>
<feature type="signal peptide" evidence="2">
    <location>
        <begin position="1"/>
        <end position="24"/>
    </location>
</feature>
<dbReference type="AlphaFoldDB" id="A0A3Q3A7F5"/>
<dbReference type="Ensembl" id="ENSKMAT00000002782.1">
    <property type="protein sequence ID" value="ENSKMAP00000002730.1"/>
    <property type="gene ID" value="ENSKMAG00000002106.1"/>
</dbReference>
<sequence>MMLQAVFRTSWICFLLFSIGASLPHRKGPVQAGSGVGSGSSTGSGYARDSRYGGGSYSRGGAYSRYSHGSSGSSMDAELAKMIAELVGLGPNRPSIQSHWHADHIPLGMIQAAPVYPSSHIIHSSSGYQRVRDSQTDNKYTTDTFNDIPVPGVPQDQPGSGSQWPQKTR</sequence>
<feature type="chain" id="PRO_5044598482" evidence="2">
    <location>
        <begin position="25"/>
        <end position="169"/>
    </location>
</feature>
<feature type="region of interest" description="Disordered" evidence="1">
    <location>
        <begin position="126"/>
        <end position="169"/>
    </location>
</feature>